<proteinExistence type="predicted"/>
<dbReference type="Proteomes" id="UP000828048">
    <property type="component" value="Chromosome 2"/>
</dbReference>
<sequence length="146" mass="16306">MATQVVALTGFRKPMNKKVMQEASYGERGNTLSRSQCPVSHNKRIENCRSLEGGSRSSRAGDVKKSMEGKLQRQRRGELKRVLHRFGLLFLASSIDYLLKKAKELYHGVVGDGFNHRRMEIEASLVDAYFSIPVAYPTTSTVPCAA</sequence>
<reference evidence="1 2" key="1">
    <citation type="journal article" date="2021" name="Hortic Res">
        <title>High-quality reference genome and annotation aids understanding of berry development for evergreen blueberry (Vaccinium darrowii).</title>
        <authorList>
            <person name="Yu J."/>
            <person name="Hulse-Kemp A.M."/>
            <person name="Babiker E."/>
            <person name="Staton M."/>
        </authorList>
    </citation>
    <scope>NUCLEOTIDE SEQUENCE [LARGE SCALE GENOMIC DNA]</scope>
    <source>
        <strain evidence="2">cv. NJ 8807/NJ 8810</strain>
        <tissue evidence="1">Young leaf</tissue>
    </source>
</reference>
<dbReference type="EMBL" id="CM037152">
    <property type="protein sequence ID" value="KAH7835062.1"/>
    <property type="molecule type" value="Genomic_DNA"/>
</dbReference>
<organism evidence="1 2">
    <name type="scientific">Vaccinium darrowii</name>
    <dbReference type="NCBI Taxonomy" id="229202"/>
    <lineage>
        <taxon>Eukaryota</taxon>
        <taxon>Viridiplantae</taxon>
        <taxon>Streptophyta</taxon>
        <taxon>Embryophyta</taxon>
        <taxon>Tracheophyta</taxon>
        <taxon>Spermatophyta</taxon>
        <taxon>Magnoliopsida</taxon>
        <taxon>eudicotyledons</taxon>
        <taxon>Gunneridae</taxon>
        <taxon>Pentapetalae</taxon>
        <taxon>asterids</taxon>
        <taxon>Ericales</taxon>
        <taxon>Ericaceae</taxon>
        <taxon>Vaccinioideae</taxon>
        <taxon>Vaccinieae</taxon>
        <taxon>Vaccinium</taxon>
    </lineage>
</organism>
<keyword evidence="2" id="KW-1185">Reference proteome</keyword>
<evidence type="ECO:0000313" key="2">
    <source>
        <dbReference type="Proteomes" id="UP000828048"/>
    </source>
</evidence>
<name>A0ACB7X2R9_9ERIC</name>
<protein>
    <submittedName>
        <fullName evidence="1">Uncharacterized protein</fullName>
    </submittedName>
</protein>
<evidence type="ECO:0000313" key="1">
    <source>
        <dbReference type="EMBL" id="KAH7835062.1"/>
    </source>
</evidence>
<comment type="caution">
    <text evidence="1">The sequence shown here is derived from an EMBL/GenBank/DDBJ whole genome shotgun (WGS) entry which is preliminary data.</text>
</comment>
<accession>A0ACB7X2R9</accession>
<gene>
    <name evidence="1" type="ORF">Vadar_022500</name>
</gene>